<dbReference type="AlphaFoldDB" id="A0A1X7VKA0"/>
<sequence length="430" mass="49285">MAATKAPPVKESIQLLLSILSGSAHDSPKVSPETIRQAKFNNPSSSLEILTLLHHTLQLLDTISTPDITPILLPHSPAEKDTKWLLMHVRKRLLSLGYVSRLGFYQSGDDVLGLGSRELLLALGWVVLQYDIVERVGLMCVQRLAHPLLPLKEPMNGLLEDTNLLLDGFKSQMEEIRKEMHENSLTLSSIERLVWLKGRLDKELRTLNRISHTCQKLSTRISEYTYSSKDSPLSLQDLYFLRHGERLKAYLKESETSLMLLKQCHEWSNDGGRARTVVSNWFNSVLELALKEEETSKPSRDLSSASLEKDIKLLEESVKKLQSERTCDLQRLEMICASSHRKISIEKQKEIQYRVQQKLCCRTSQKMQEKKEWQSRFVCSIFDVLSTSDESEVGSMEKRNKMEREAIKQQLKGLEEKLINTITIVQGREK</sequence>
<dbReference type="EnsemblMetazoa" id="Aqu2.1.39883_001">
    <property type="protein sequence ID" value="Aqu2.1.39883_001"/>
    <property type="gene ID" value="Aqu2.1.39883"/>
</dbReference>
<evidence type="ECO:0000313" key="2">
    <source>
        <dbReference type="EnsemblMetazoa" id="Aqu2.1.39883_001"/>
    </source>
</evidence>
<organism evidence="2">
    <name type="scientific">Amphimedon queenslandica</name>
    <name type="common">Sponge</name>
    <dbReference type="NCBI Taxonomy" id="400682"/>
    <lineage>
        <taxon>Eukaryota</taxon>
        <taxon>Metazoa</taxon>
        <taxon>Porifera</taxon>
        <taxon>Demospongiae</taxon>
        <taxon>Heteroscleromorpha</taxon>
        <taxon>Haplosclerida</taxon>
        <taxon>Niphatidae</taxon>
        <taxon>Amphimedon</taxon>
    </lineage>
</organism>
<accession>A0A1X7VKA0</accession>
<name>A0A1X7VKA0_AMPQE</name>
<dbReference type="Pfam" id="PF14970">
    <property type="entry name" value="TEDC1"/>
    <property type="match status" value="1"/>
</dbReference>
<reference evidence="2" key="1">
    <citation type="submission" date="2017-05" db="UniProtKB">
        <authorList>
            <consortium name="EnsemblMetazoa"/>
        </authorList>
    </citation>
    <scope>IDENTIFICATION</scope>
</reference>
<protein>
    <recommendedName>
        <fullName evidence="1">Tubulin epsilon and delta complex protein 1 domain-containing protein</fullName>
    </recommendedName>
</protein>
<dbReference type="InterPro" id="IPR043535">
    <property type="entry name" value="TEDC1"/>
</dbReference>
<dbReference type="PANTHER" id="PTHR35076">
    <property type="entry name" value="TUBULIN EPSILON AND DELTA COMPLEX PROTEIN 1"/>
    <property type="match status" value="1"/>
</dbReference>
<feature type="domain" description="Tubulin epsilon and delta complex protein 1" evidence="1">
    <location>
        <begin position="113"/>
        <end position="287"/>
    </location>
</feature>
<dbReference type="PANTHER" id="PTHR35076:SF1">
    <property type="entry name" value="TUBULIN EPSILON AND DELTA COMPLEX PROTEIN 1"/>
    <property type="match status" value="1"/>
</dbReference>
<proteinExistence type="predicted"/>
<evidence type="ECO:0000259" key="1">
    <source>
        <dbReference type="Pfam" id="PF14970"/>
    </source>
</evidence>
<dbReference type="InParanoid" id="A0A1X7VKA0"/>
<dbReference type="InterPro" id="IPR027996">
    <property type="entry name" value="TEDC1_dom"/>
</dbReference>